<dbReference type="PANTHER" id="PTHR47027:SF20">
    <property type="entry name" value="REVERSE TRANSCRIPTASE-LIKE PROTEIN WITH RNA-DIRECTED DNA POLYMERASE DOMAIN"/>
    <property type="match status" value="1"/>
</dbReference>
<keyword evidence="2" id="KW-0812">Transmembrane</keyword>
<dbReference type="InterPro" id="IPR013087">
    <property type="entry name" value="Znf_C2H2_type"/>
</dbReference>
<reference evidence="4" key="2">
    <citation type="journal article" date="2023" name="Science">
        <title>Genomic signatures of disease resistance in endangered staghorn corals.</title>
        <authorList>
            <person name="Vollmer S.V."/>
            <person name="Selwyn J.D."/>
            <person name="Despard B.A."/>
            <person name="Roesel C.L."/>
        </authorList>
    </citation>
    <scope>NUCLEOTIDE SEQUENCE</scope>
    <source>
        <strain evidence="4">K2</strain>
    </source>
</reference>
<keyword evidence="1" id="KW-0479">Metal-binding</keyword>
<accession>A0AAD9UYY7</accession>
<dbReference type="PROSITE" id="PS50157">
    <property type="entry name" value="ZINC_FINGER_C2H2_2"/>
    <property type="match status" value="1"/>
</dbReference>
<evidence type="ECO:0000256" key="1">
    <source>
        <dbReference type="PROSITE-ProRule" id="PRU00042"/>
    </source>
</evidence>
<proteinExistence type="predicted"/>
<dbReference type="PROSITE" id="PS00028">
    <property type="entry name" value="ZINC_FINGER_C2H2_1"/>
    <property type="match status" value="1"/>
</dbReference>
<dbReference type="Proteomes" id="UP001249851">
    <property type="component" value="Unassembled WGS sequence"/>
</dbReference>
<keyword evidence="2" id="KW-0472">Membrane</keyword>
<keyword evidence="1" id="KW-0862">Zinc</keyword>
<keyword evidence="5" id="KW-1185">Reference proteome</keyword>
<reference evidence="4" key="1">
    <citation type="journal article" date="2023" name="G3 (Bethesda)">
        <title>Whole genome assembly and annotation of the endangered Caribbean coral Acropora cervicornis.</title>
        <authorList>
            <person name="Selwyn J.D."/>
            <person name="Vollmer S.V."/>
        </authorList>
    </citation>
    <scope>NUCLEOTIDE SEQUENCE</scope>
    <source>
        <strain evidence="4">K2</strain>
    </source>
</reference>
<dbReference type="PANTHER" id="PTHR47027">
    <property type="entry name" value="REVERSE TRANSCRIPTASE DOMAIN-CONTAINING PROTEIN"/>
    <property type="match status" value="1"/>
</dbReference>
<organism evidence="4 5">
    <name type="scientific">Acropora cervicornis</name>
    <name type="common">Staghorn coral</name>
    <dbReference type="NCBI Taxonomy" id="6130"/>
    <lineage>
        <taxon>Eukaryota</taxon>
        <taxon>Metazoa</taxon>
        <taxon>Cnidaria</taxon>
        <taxon>Anthozoa</taxon>
        <taxon>Hexacorallia</taxon>
        <taxon>Scleractinia</taxon>
        <taxon>Astrocoeniina</taxon>
        <taxon>Acroporidae</taxon>
        <taxon>Acropora</taxon>
    </lineage>
</organism>
<evidence type="ECO:0000313" key="5">
    <source>
        <dbReference type="Proteomes" id="UP001249851"/>
    </source>
</evidence>
<evidence type="ECO:0000259" key="3">
    <source>
        <dbReference type="PROSITE" id="PS50157"/>
    </source>
</evidence>
<evidence type="ECO:0000256" key="2">
    <source>
        <dbReference type="SAM" id="Phobius"/>
    </source>
</evidence>
<dbReference type="AlphaFoldDB" id="A0AAD9UYY7"/>
<feature type="domain" description="C2H2-type" evidence="3">
    <location>
        <begin position="299"/>
        <end position="322"/>
    </location>
</feature>
<evidence type="ECO:0000313" key="4">
    <source>
        <dbReference type="EMBL" id="KAK2555061.1"/>
    </source>
</evidence>
<sequence>MEVAGSVNTQQRITYDLSLIQGKQDSSSALEHSLGALRTMAERRRENCLTHPVCFALMSIKCVHLILYIILVHLSVDSFTYLGNSLSSSNSLDKEISTRIAKANASYGRLQKRVWCDRGLSIETKCAVYKAVVLSALLYGCESWTLYRRHIKLLDQFHQRCLRRIMNIKWFNKVTNVKVLQKAKTQSIDTLLTLSQLRWSGHLVRMSDDRLPKQLFYSELSEGHRLRGRPTLRFKATLKKSLQNCRIAMAHWETTASNRRVWKQLTRKGAAAYEQAKRRAHAEKRAATNAGTESRGSSIPCHVCGRICASEFGLRSHLRVHR</sequence>
<keyword evidence="1" id="KW-0863">Zinc-finger</keyword>
<name>A0AAD9UYY7_ACRCE</name>
<comment type="caution">
    <text evidence="4">The sequence shown here is derived from an EMBL/GenBank/DDBJ whole genome shotgun (WGS) entry which is preliminary data.</text>
</comment>
<gene>
    <name evidence="4" type="ORF">P5673_023413</name>
</gene>
<dbReference type="EMBL" id="JARQWQ010000065">
    <property type="protein sequence ID" value="KAK2555061.1"/>
    <property type="molecule type" value="Genomic_DNA"/>
</dbReference>
<protein>
    <recommendedName>
        <fullName evidence="3">C2H2-type domain-containing protein</fullName>
    </recommendedName>
</protein>
<keyword evidence="2" id="KW-1133">Transmembrane helix</keyword>
<dbReference type="GO" id="GO:0008270">
    <property type="term" value="F:zinc ion binding"/>
    <property type="evidence" value="ECO:0007669"/>
    <property type="project" value="UniProtKB-KW"/>
</dbReference>
<feature type="transmembrane region" description="Helical" evidence="2">
    <location>
        <begin position="53"/>
        <end position="76"/>
    </location>
</feature>